<evidence type="ECO:0000313" key="4">
    <source>
        <dbReference type="Proteomes" id="UP001153642"/>
    </source>
</evidence>
<dbReference type="PANTHER" id="PTHR43267:SF1">
    <property type="entry name" value="TRNA THREONYLCARBAMOYLADENOSINE DEHYDRATASE"/>
    <property type="match status" value="1"/>
</dbReference>
<dbReference type="PANTHER" id="PTHR43267">
    <property type="entry name" value="TRNA THREONYLCARBAMOYLADENOSINE DEHYDRATASE"/>
    <property type="match status" value="1"/>
</dbReference>
<evidence type="ECO:0000259" key="2">
    <source>
        <dbReference type="Pfam" id="PF00899"/>
    </source>
</evidence>
<dbReference type="InterPro" id="IPR035985">
    <property type="entry name" value="Ubiquitin-activating_enz"/>
</dbReference>
<name>A0ABT6FT30_9FLAO</name>
<dbReference type="InterPro" id="IPR045886">
    <property type="entry name" value="ThiF/MoeB/HesA"/>
</dbReference>
<evidence type="ECO:0000313" key="3">
    <source>
        <dbReference type="EMBL" id="MDG3586405.1"/>
    </source>
</evidence>
<feature type="domain" description="THIF-type NAD/FAD binding fold" evidence="2">
    <location>
        <begin position="173"/>
        <end position="314"/>
    </location>
</feature>
<accession>A0ABT6FT30</accession>
<organism evidence="3 4">
    <name type="scientific">Galbibacter pacificus</name>
    <dbReference type="NCBI Taxonomy" id="2996052"/>
    <lineage>
        <taxon>Bacteria</taxon>
        <taxon>Pseudomonadati</taxon>
        <taxon>Bacteroidota</taxon>
        <taxon>Flavobacteriia</taxon>
        <taxon>Flavobacteriales</taxon>
        <taxon>Flavobacteriaceae</taxon>
        <taxon>Galbibacter</taxon>
    </lineage>
</organism>
<comment type="caution">
    <text evidence="3">The sequence shown here is derived from an EMBL/GenBank/DDBJ whole genome shotgun (WGS) entry which is preliminary data.</text>
</comment>
<proteinExistence type="predicted"/>
<dbReference type="Pfam" id="PF00899">
    <property type="entry name" value="ThiF"/>
    <property type="match status" value="1"/>
</dbReference>
<dbReference type="RefSeq" id="WP_277899695.1">
    <property type="nucleotide sequence ID" value="NZ_JAPMUA010000003.1"/>
</dbReference>
<dbReference type="SUPFAM" id="SSF69572">
    <property type="entry name" value="Activating enzymes of the ubiquitin-like proteins"/>
    <property type="match status" value="1"/>
</dbReference>
<dbReference type="CDD" id="cd01483">
    <property type="entry name" value="E1_enzyme_family"/>
    <property type="match status" value="1"/>
</dbReference>
<dbReference type="Gene3D" id="3.40.50.720">
    <property type="entry name" value="NAD(P)-binding Rossmann-like Domain"/>
    <property type="match status" value="1"/>
</dbReference>
<keyword evidence="3" id="KW-0808">Transferase</keyword>
<dbReference type="EMBL" id="JAPMUA010000003">
    <property type="protein sequence ID" value="MDG3586405.1"/>
    <property type="molecule type" value="Genomic_DNA"/>
</dbReference>
<dbReference type="Proteomes" id="UP001153642">
    <property type="component" value="Unassembled WGS sequence"/>
</dbReference>
<sequence>MTEDINVSLSNHLIRDDEQEDLCFAFYKASTGNQRITALINEVIFPEIDDRNIHGNVSFNPDYFDKATSYALKNEYGIVFIHSHPFPGWQRMSTDDIEAETMLAPRVKAITGLPVVGMTIGSDGTWSARFWEKTASKTYDIKWCETVRVVGNGLNIHYNENLKPKPKFGQEFSRTISSWGPSKQESISRMKVGIVGMGSVGSIIAEALLRTGIENLVFIDFDTIERKNLDRLLAASEKDIGKFKVDFQKNRLFDVNLRKGLDIEALPYSITEKTGLEAALDCDLLFSCVDMPLPRFTLDGIAYSNFIPVIDGGIDTNPNSDLSNIEQARWKAHTVGPQRICMQCLGQYTPSDVSLEQSGELDNPYYIKGLPKDHFVNRGENVFGFSLSLAGMEIQQFLSMVLQPKGIYYGPKEMDFNFGNIDFDFENSCEKDCHIKAQLGQGDSFNKILLFDHPNAEKSRNKIQEPTMPKVKKANPKTSSGKDSIIKKAIRKLKNLFDDSKGTFPF</sequence>
<keyword evidence="4" id="KW-1185">Reference proteome</keyword>
<evidence type="ECO:0000256" key="1">
    <source>
        <dbReference type="SAM" id="MobiDB-lite"/>
    </source>
</evidence>
<gene>
    <name evidence="3" type="ORF">OSR52_11025</name>
</gene>
<reference evidence="3" key="1">
    <citation type="submission" date="2022-11" db="EMBL/GenBank/DDBJ databases">
        <title>High-quality draft genome sequence of Galbibacter sp. strain CMA-7.</title>
        <authorList>
            <person name="Wei L."/>
            <person name="Dong C."/>
            <person name="Shao Z."/>
        </authorList>
    </citation>
    <scope>NUCLEOTIDE SEQUENCE</scope>
    <source>
        <strain evidence="3">CMA-7</strain>
    </source>
</reference>
<feature type="region of interest" description="Disordered" evidence="1">
    <location>
        <begin position="459"/>
        <end position="482"/>
    </location>
</feature>
<keyword evidence="3" id="KW-0548">Nucleotidyltransferase</keyword>
<dbReference type="GO" id="GO:0016779">
    <property type="term" value="F:nucleotidyltransferase activity"/>
    <property type="evidence" value="ECO:0007669"/>
    <property type="project" value="UniProtKB-KW"/>
</dbReference>
<dbReference type="InterPro" id="IPR000594">
    <property type="entry name" value="ThiF_NAD_FAD-bd"/>
</dbReference>
<protein>
    <submittedName>
        <fullName evidence="3">ThiF family adenylyltransferase</fullName>
    </submittedName>
</protein>